<dbReference type="EMBL" id="UINC01056034">
    <property type="protein sequence ID" value="SVB75594.1"/>
    <property type="molecule type" value="Genomic_DNA"/>
</dbReference>
<organism evidence="1">
    <name type="scientific">marine metagenome</name>
    <dbReference type="NCBI Taxonomy" id="408172"/>
    <lineage>
        <taxon>unclassified sequences</taxon>
        <taxon>metagenomes</taxon>
        <taxon>ecological metagenomes</taxon>
    </lineage>
</organism>
<dbReference type="AlphaFoldDB" id="A0A382GLC3"/>
<evidence type="ECO:0000313" key="1">
    <source>
        <dbReference type="EMBL" id="SVB75594.1"/>
    </source>
</evidence>
<protein>
    <recommendedName>
        <fullName evidence="2">SsuA/THI5-like domain-containing protein</fullName>
    </recommendedName>
</protein>
<dbReference type="SUPFAM" id="SSF53850">
    <property type="entry name" value="Periplasmic binding protein-like II"/>
    <property type="match status" value="1"/>
</dbReference>
<evidence type="ECO:0008006" key="2">
    <source>
        <dbReference type="Google" id="ProtNLM"/>
    </source>
</evidence>
<name>A0A382GLC3_9ZZZZ</name>
<dbReference type="Gene3D" id="3.40.190.10">
    <property type="entry name" value="Periplasmic binding protein-like II"/>
    <property type="match status" value="2"/>
</dbReference>
<proteinExistence type="predicted"/>
<sequence length="285" mass="31242">MRQLYLGFKAFDPHELTCHFVARYAGIYEAHDIQVRLLDTSFIADDQLPDQTFHASCGSATCNWLAGAPMKVVFVATDKPMFWLYARPEISSFDELAAGRVAGYPGMAPPAHFLRMIIKSVGLDPDRDLSIEAVRDDRARLGLLRSGDAVAAIISAAVLPAKVQRFGFSPLAFFGDELRVPTTGLAVHRALLDSEPELVAAMSHCYLDSLQLIHEQIDVLHEVLHENFGITDTDLEVAGDLVQSCYTKDGTTSLDTISPTLDNLQEELGLIGPLPEIPLLEQAHA</sequence>
<accession>A0A382GLC3</accession>
<reference evidence="1" key="1">
    <citation type="submission" date="2018-05" db="EMBL/GenBank/DDBJ databases">
        <authorList>
            <person name="Lanie J.A."/>
            <person name="Ng W.-L."/>
            <person name="Kazmierczak K.M."/>
            <person name="Andrzejewski T.M."/>
            <person name="Davidsen T.M."/>
            <person name="Wayne K.J."/>
            <person name="Tettelin H."/>
            <person name="Glass J.I."/>
            <person name="Rusch D."/>
            <person name="Podicherti R."/>
            <person name="Tsui H.-C.T."/>
            <person name="Winkler M.E."/>
        </authorList>
    </citation>
    <scope>NUCLEOTIDE SEQUENCE</scope>
</reference>
<gene>
    <name evidence="1" type="ORF">METZ01_LOCUS228448</name>
</gene>